<name>A0A9D1HNP7_9FIRM</name>
<dbReference type="PANTHER" id="PTHR46889">
    <property type="entry name" value="TRANSPOSASE INSF FOR INSERTION SEQUENCE IS3B-RELATED"/>
    <property type="match status" value="1"/>
</dbReference>
<feature type="domain" description="Integrase catalytic" evidence="1">
    <location>
        <begin position="2"/>
        <end position="48"/>
    </location>
</feature>
<dbReference type="Pfam" id="PF13333">
    <property type="entry name" value="rve_2"/>
    <property type="match status" value="1"/>
</dbReference>
<feature type="non-terminal residue" evidence="2">
    <location>
        <position position="1"/>
    </location>
</feature>
<dbReference type="EMBL" id="DVMJ01000008">
    <property type="protein sequence ID" value="HIU12659.1"/>
    <property type="molecule type" value="Genomic_DNA"/>
</dbReference>
<organism evidence="2 3">
    <name type="scientific">Candidatus Fimiplasma intestinipullorum</name>
    <dbReference type="NCBI Taxonomy" id="2840825"/>
    <lineage>
        <taxon>Bacteria</taxon>
        <taxon>Bacillati</taxon>
        <taxon>Bacillota</taxon>
        <taxon>Clostridia</taxon>
        <taxon>Eubacteriales</taxon>
        <taxon>Candidatus Fimiplasma</taxon>
    </lineage>
</organism>
<dbReference type="InterPro" id="IPR050900">
    <property type="entry name" value="Transposase_IS3/IS150/IS904"/>
</dbReference>
<dbReference type="GO" id="GO:0015074">
    <property type="term" value="P:DNA integration"/>
    <property type="evidence" value="ECO:0007669"/>
    <property type="project" value="InterPro"/>
</dbReference>
<dbReference type="InterPro" id="IPR001584">
    <property type="entry name" value="Integrase_cat-core"/>
</dbReference>
<proteinExistence type="predicted"/>
<accession>A0A9D1HNP7</accession>
<sequence length="61" mass="7616">IKREWLNKYRIWDYDQAKRLIFEYIEAFYNTVRIHGHCEYKSPNQYEQAYYKKKSIQCTGS</sequence>
<dbReference type="PANTHER" id="PTHR46889:SF4">
    <property type="entry name" value="TRANSPOSASE INSO FOR INSERTION SEQUENCE ELEMENT IS911B-RELATED"/>
    <property type="match status" value="1"/>
</dbReference>
<comment type="caution">
    <text evidence="2">The sequence shown here is derived from an EMBL/GenBank/DDBJ whole genome shotgun (WGS) entry which is preliminary data.</text>
</comment>
<protein>
    <submittedName>
        <fullName evidence="2">IS3 family transposase</fullName>
    </submittedName>
</protein>
<reference evidence="2" key="1">
    <citation type="submission" date="2020-10" db="EMBL/GenBank/DDBJ databases">
        <authorList>
            <person name="Gilroy R."/>
        </authorList>
    </citation>
    <scope>NUCLEOTIDE SEQUENCE</scope>
    <source>
        <strain evidence="2">CHK195-11698</strain>
    </source>
</reference>
<reference evidence="2" key="2">
    <citation type="journal article" date="2021" name="PeerJ">
        <title>Extensive microbial diversity within the chicken gut microbiome revealed by metagenomics and culture.</title>
        <authorList>
            <person name="Gilroy R."/>
            <person name="Ravi A."/>
            <person name="Getino M."/>
            <person name="Pursley I."/>
            <person name="Horton D.L."/>
            <person name="Alikhan N.F."/>
            <person name="Baker D."/>
            <person name="Gharbi K."/>
            <person name="Hall N."/>
            <person name="Watson M."/>
            <person name="Adriaenssens E.M."/>
            <person name="Foster-Nyarko E."/>
            <person name="Jarju S."/>
            <person name="Secka A."/>
            <person name="Antonio M."/>
            <person name="Oren A."/>
            <person name="Chaudhuri R.R."/>
            <person name="La Ragione R."/>
            <person name="Hildebrand F."/>
            <person name="Pallen M.J."/>
        </authorList>
    </citation>
    <scope>NUCLEOTIDE SEQUENCE</scope>
    <source>
        <strain evidence="2">CHK195-11698</strain>
    </source>
</reference>
<dbReference type="Proteomes" id="UP000824175">
    <property type="component" value="Unassembled WGS sequence"/>
</dbReference>
<evidence type="ECO:0000259" key="1">
    <source>
        <dbReference type="Pfam" id="PF13333"/>
    </source>
</evidence>
<gene>
    <name evidence="2" type="ORF">IAD15_01105</name>
</gene>
<evidence type="ECO:0000313" key="2">
    <source>
        <dbReference type="EMBL" id="HIU12659.1"/>
    </source>
</evidence>
<evidence type="ECO:0000313" key="3">
    <source>
        <dbReference type="Proteomes" id="UP000824175"/>
    </source>
</evidence>
<dbReference type="AlphaFoldDB" id="A0A9D1HNP7"/>